<protein>
    <recommendedName>
        <fullName evidence="4">DUF4292 domain-containing protein</fullName>
    </recommendedName>
</protein>
<comment type="caution">
    <text evidence="2">The sequence shown here is derived from an EMBL/GenBank/DDBJ whole genome shotgun (WGS) entry which is preliminary data.</text>
</comment>
<evidence type="ECO:0000313" key="3">
    <source>
        <dbReference type="Proteomes" id="UP001204376"/>
    </source>
</evidence>
<keyword evidence="1" id="KW-0812">Transmembrane</keyword>
<proteinExistence type="predicted"/>
<keyword evidence="1" id="KW-0472">Membrane</keyword>
<keyword evidence="1" id="KW-1133">Transmembrane helix</keyword>
<evidence type="ECO:0000313" key="2">
    <source>
        <dbReference type="EMBL" id="MCQ6957540.1"/>
    </source>
</evidence>
<evidence type="ECO:0000256" key="1">
    <source>
        <dbReference type="SAM" id="Phobius"/>
    </source>
</evidence>
<feature type="transmembrane region" description="Helical" evidence="1">
    <location>
        <begin position="7"/>
        <end position="27"/>
    </location>
</feature>
<gene>
    <name evidence="2" type="ORF">NPE20_06215</name>
</gene>
<reference evidence="2 3" key="1">
    <citation type="submission" date="2022-07" db="EMBL/GenBank/DDBJ databases">
        <title>Mucilaginibacter sp. JC4.</title>
        <authorList>
            <person name="Le V."/>
            <person name="Ko S.-R."/>
            <person name="Ahn C.-Y."/>
            <person name="Oh H.-M."/>
        </authorList>
    </citation>
    <scope>NUCLEOTIDE SEQUENCE [LARGE SCALE GENOMIC DNA]</scope>
    <source>
        <strain evidence="2 3">JC4</strain>
    </source>
</reference>
<dbReference type="RefSeq" id="WP_256537745.1">
    <property type="nucleotide sequence ID" value="NZ_JANHOH010000001.1"/>
</dbReference>
<accession>A0ABT1SYW4</accession>
<keyword evidence="3" id="KW-1185">Reference proteome</keyword>
<dbReference type="EMBL" id="JANHOH010000001">
    <property type="protein sequence ID" value="MCQ6957540.1"/>
    <property type="molecule type" value="Genomic_DNA"/>
</dbReference>
<organism evidence="2 3">
    <name type="scientific">Mucilaginibacter aquariorum</name>
    <dbReference type="NCBI Taxonomy" id="2967225"/>
    <lineage>
        <taxon>Bacteria</taxon>
        <taxon>Pseudomonadati</taxon>
        <taxon>Bacteroidota</taxon>
        <taxon>Sphingobacteriia</taxon>
        <taxon>Sphingobacteriales</taxon>
        <taxon>Sphingobacteriaceae</taxon>
        <taxon>Mucilaginibacter</taxon>
    </lineage>
</organism>
<evidence type="ECO:0008006" key="4">
    <source>
        <dbReference type="Google" id="ProtNLM"/>
    </source>
</evidence>
<sequence length="262" mass="29663">MESKKTFFKVVLIASVLVGITLAGWSMRNRITAGTGIKQPKVARVDKPRQSKYDSLTVKEFSTWLRQIDQDRDKFTIGGTIKVDAPGDTGQIKMVLPFKLTRSGRQFFYRIGDEMVISDHGVNLNVMNDKKKIFAGPQKPFQNMNLLSNNNLQMLLQQEDYELSIKVAGKFRTFILNNDRHPGCKRYAMEVDTERGKIVKISTTLTSPQEPLNSKKDRYVEVLFLNSSDKADFTGEPQTTDVLNAGGLLKGVYKDYTLIKLN</sequence>
<name>A0ABT1SYW4_9SPHI</name>
<dbReference type="Proteomes" id="UP001204376">
    <property type="component" value="Unassembled WGS sequence"/>
</dbReference>